<dbReference type="EMBL" id="CACTIH010002147">
    <property type="protein sequence ID" value="CAA2974137.1"/>
    <property type="molecule type" value="Genomic_DNA"/>
</dbReference>
<accession>A0A8S0R717</accession>
<protein>
    <submittedName>
        <fullName evidence="2">Uncharacterized protein</fullName>
    </submittedName>
</protein>
<proteinExistence type="predicted"/>
<comment type="caution">
    <text evidence="2">The sequence shown here is derived from an EMBL/GenBank/DDBJ whole genome shotgun (WGS) entry which is preliminary data.</text>
</comment>
<dbReference type="OrthoDB" id="282149at2759"/>
<dbReference type="Gramene" id="OE9A064421T1">
    <property type="protein sequence ID" value="OE9A064421C1"/>
    <property type="gene ID" value="OE9A064421"/>
</dbReference>
<feature type="region of interest" description="Disordered" evidence="1">
    <location>
        <begin position="37"/>
        <end position="63"/>
    </location>
</feature>
<reference evidence="2 3" key="1">
    <citation type="submission" date="2019-12" db="EMBL/GenBank/DDBJ databases">
        <authorList>
            <person name="Alioto T."/>
            <person name="Alioto T."/>
            <person name="Gomez Garrido J."/>
        </authorList>
    </citation>
    <scope>NUCLEOTIDE SEQUENCE [LARGE SCALE GENOMIC DNA]</scope>
</reference>
<organism evidence="2 3">
    <name type="scientific">Olea europaea subsp. europaea</name>
    <dbReference type="NCBI Taxonomy" id="158383"/>
    <lineage>
        <taxon>Eukaryota</taxon>
        <taxon>Viridiplantae</taxon>
        <taxon>Streptophyta</taxon>
        <taxon>Embryophyta</taxon>
        <taxon>Tracheophyta</taxon>
        <taxon>Spermatophyta</taxon>
        <taxon>Magnoliopsida</taxon>
        <taxon>eudicotyledons</taxon>
        <taxon>Gunneridae</taxon>
        <taxon>Pentapetalae</taxon>
        <taxon>asterids</taxon>
        <taxon>lamiids</taxon>
        <taxon>Lamiales</taxon>
        <taxon>Oleaceae</taxon>
        <taxon>Oleeae</taxon>
        <taxon>Olea</taxon>
    </lineage>
</organism>
<keyword evidence="3" id="KW-1185">Reference proteome</keyword>
<dbReference type="Proteomes" id="UP000594638">
    <property type="component" value="Unassembled WGS sequence"/>
</dbReference>
<evidence type="ECO:0000313" key="3">
    <source>
        <dbReference type="Proteomes" id="UP000594638"/>
    </source>
</evidence>
<name>A0A8S0R717_OLEEU</name>
<gene>
    <name evidence="2" type="ORF">OLEA9_A064421</name>
</gene>
<evidence type="ECO:0000256" key="1">
    <source>
        <dbReference type="SAM" id="MobiDB-lite"/>
    </source>
</evidence>
<sequence>MKKPEEGFNKQEIIALEMAKSCKGLAMELVNCLSESDSVKGTTGHMENVPRSRTRKFQASVWD</sequence>
<dbReference type="AlphaFoldDB" id="A0A8S0R717"/>
<evidence type="ECO:0000313" key="2">
    <source>
        <dbReference type="EMBL" id="CAA2974137.1"/>
    </source>
</evidence>